<dbReference type="GO" id="GO:0008289">
    <property type="term" value="F:lipid binding"/>
    <property type="evidence" value="ECO:0007669"/>
    <property type="project" value="InterPro"/>
</dbReference>
<dbReference type="InterPro" id="IPR002913">
    <property type="entry name" value="START_lipid-bd_dom"/>
</dbReference>
<dbReference type="Proteomes" id="UP000694383">
    <property type="component" value="Unplaced"/>
</dbReference>
<reference evidence="6" key="1">
    <citation type="submission" date="2025-08" db="UniProtKB">
        <authorList>
            <consortium name="Ensembl"/>
        </authorList>
    </citation>
    <scope>IDENTIFICATION</scope>
</reference>
<dbReference type="InterPro" id="IPR000198">
    <property type="entry name" value="RhoGAP_dom"/>
</dbReference>
<dbReference type="Gene3D" id="1.10.555.10">
    <property type="entry name" value="Rho GTPase activation protein"/>
    <property type="match status" value="1"/>
</dbReference>
<dbReference type="SUPFAM" id="SSF48350">
    <property type="entry name" value="GTPase activation domain, GAP"/>
    <property type="match status" value="1"/>
</dbReference>
<dbReference type="InterPro" id="IPR008936">
    <property type="entry name" value="Rho_GTPase_activation_prot"/>
</dbReference>
<keyword evidence="7" id="KW-1185">Reference proteome</keyword>
<feature type="region of interest" description="Disordered" evidence="3">
    <location>
        <begin position="249"/>
        <end position="268"/>
    </location>
</feature>
<evidence type="ECO:0000313" key="6">
    <source>
        <dbReference type="Ensembl" id="ENSOSIP00000031054.1"/>
    </source>
</evidence>
<sequence>MDKNSPSSKQGRSWTLPRPPPSHRPATLKGQRVFGAPLLLSMRQTGEALPPCITAALRYLRTDCLDQVGLFRKSGVKSRIQLLREQVESDPDGVSYRGQPAFDVADLVKQFFRDLPEPVFTGRLCESFLHIYQYVPKDQQLLAAQAAVLLLPDEHREALQTLLHFLRDVVSRVDENHMTPTNIAVCLAPSLFHLNALKEDSRSGHRKRRLGRPDQRDLSENLAATQGLAFMITEVQRLFQVPEFWPGQGVSAEESRGGPVLQDGGEEKREEEIRRLKRSTQHLLEVQEGRAGWESQPGPEPVDLAFRQGWGDAPLRLWRGSVEVDAPHRDVLRRLLREQPLWEPHLLRAAVVQTLSQDTEVYHFLLRGRGPRPPQEHLLLRTWQDDPLCGPLYLSSESTQHPQVQPGGVRVHVHSCLYLLEPTGAIKTRLTHLCQTDPRGRSPAWDREVGGHLLASGLLAVRESFRADFKETKI</sequence>
<feature type="region of interest" description="Disordered" evidence="3">
    <location>
        <begin position="1"/>
        <end position="28"/>
    </location>
</feature>
<dbReference type="GO" id="GO:0007165">
    <property type="term" value="P:signal transduction"/>
    <property type="evidence" value="ECO:0007669"/>
    <property type="project" value="InterPro"/>
</dbReference>
<dbReference type="Gene3D" id="3.30.530.20">
    <property type="match status" value="1"/>
</dbReference>
<keyword evidence="2" id="KW-0597">Phosphoprotein</keyword>
<evidence type="ECO:0000259" key="5">
    <source>
        <dbReference type="PROSITE" id="PS50848"/>
    </source>
</evidence>
<dbReference type="SMART" id="SM00234">
    <property type="entry name" value="START"/>
    <property type="match status" value="1"/>
</dbReference>
<reference evidence="6" key="2">
    <citation type="submission" date="2025-09" db="UniProtKB">
        <authorList>
            <consortium name="Ensembl"/>
        </authorList>
    </citation>
    <scope>IDENTIFICATION</scope>
</reference>
<dbReference type="GeneTree" id="ENSGT00950000183061"/>
<accession>A0A8C7YSM1</accession>
<dbReference type="Pfam" id="PF01852">
    <property type="entry name" value="START"/>
    <property type="match status" value="1"/>
</dbReference>
<name>A0A8C7YSM1_9TELE</name>
<dbReference type="GO" id="GO:0035023">
    <property type="term" value="P:regulation of Rho protein signal transduction"/>
    <property type="evidence" value="ECO:0007669"/>
    <property type="project" value="TreeGrafter"/>
</dbReference>
<dbReference type="PROSITE" id="PS50848">
    <property type="entry name" value="START"/>
    <property type="match status" value="1"/>
</dbReference>
<evidence type="ECO:0000313" key="7">
    <source>
        <dbReference type="Proteomes" id="UP000694383"/>
    </source>
</evidence>
<dbReference type="AlphaFoldDB" id="A0A8C7YSM1"/>
<evidence type="ECO:0000256" key="1">
    <source>
        <dbReference type="ARBA" id="ARBA00022468"/>
    </source>
</evidence>
<dbReference type="PANTHER" id="PTHR12659">
    <property type="entry name" value="RHO-TYPE GTPASE ACTIVATING PROTEIN"/>
    <property type="match status" value="1"/>
</dbReference>
<evidence type="ECO:0000256" key="2">
    <source>
        <dbReference type="ARBA" id="ARBA00022553"/>
    </source>
</evidence>
<dbReference type="SUPFAM" id="SSF55961">
    <property type="entry name" value="Bet v1-like"/>
    <property type="match status" value="1"/>
</dbReference>
<protein>
    <submittedName>
        <fullName evidence="6">Uncharacterized protein</fullName>
    </submittedName>
</protein>
<dbReference type="InterPro" id="IPR023393">
    <property type="entry name" value="START-like_dom_sf"/>
</dbReference>
<dbReference type="GO" id="GO:0030036">
    <property type="term" value="P:actin cytoskeleton organization"/>
    <property type="evidence" value="ECO:0007669"/>
    <property type="project" value="TreeGrafter"/>
</dbReference>
<feature type="domain" description="START" evidence="5">
    <location>
        <begin position="330"/>
        <end position="449"/>
    </location>
</feature>
<feature type="compositionally biased region" description="Polar residues" evidence="3">
    <location>
        <begin position="1"/>
        <end position="13"/>
    </location>
</feature>
<evidence type="ECO:0000256" key="3">
    <source>
        <dbReference type="SAM" id="MobiDB-lite"/>
    </source>
</evidence>
<organism evidence="6 7">
    <name type="scientific">Oryzias sinensis</name>
    <name type="common">Chinese medaka</name>
    <dbReference type="NCBI Taxonomy" id="183150"/>
    <lineage>
        <taxon>Eukaryota</taxon>
        <taxon>Metazoa</taxon>
        <taxon>Chordata</taxon>
        <taxon>Craniata</taxon>
        <taxon>Vertebrata</taxon>
        <taxon>Euteleostomi</taxon>
        <taxon>Actinopterygii</taxon>
        <taxon>Neopterygii</taxon>
        <taxon>Teleostei</taxon>
        <taxon>Neoteleostei</taxon>
        <taxon>Acanthomorphata</taxon>
        <taxon>Ovalentaria</taxon>
        <taxon>Atherinomorphae</taxon>
        <taxon>Beloniformes</taxon>
        <taxon>Adrianichthyidae</taxon>
        <taxon>Oryziinae</taxon>
        <taxon>Oryzias</taxon>
    </lineage>
</organism>
<dbReference type="SMART" id="SM00324">
    <property type="entry name" value="RhoGAP"/>
    <property type="match status" value="1"/>
</dbReference>
<dbReference type="PANTHER" id="PTHR12659:SF4">
    <property type="entry name" value="RHO-GAP DOMAIN-CONTAINING PROTEIN"/>
    <property type="match status" value="1"/>
</dbReference>
<dbReference type="Pfam" id="PF00620">
    <property type="entry name" value="RhoGAP"/>
    <property type="match status" value="1"/>
</dbReference>
<dbReference type="Ensembl" id="ENSOSIT00000032726.1">
    <property type="protein sequence ID" value="ENSOSIP00000031054.1"/>
    <property type="gene ID" value="ENSOSIG00000015940.1"/>
</dbReference>
<evidence type="ECO:0000259" key="4">
    <source>
        <dbReference type="PROSITE" id="PS50238"/>
    </source>
</evidence>
<feature type="domain" description="Rho-GAP" evidence="4">
    <location>
        <begin position="36"/>
        <end position="239"/>
    </location>
</feature>
<keyword evidence="1" id="KW-0343">GTPase activation</keyword>
<proteinExistence type="predicted"/>
<dbReference type="GO" id="GO:0005096">
    <property type="term" value="F:GTPase activator activity"/>
    <property type="evidence" value="ECO:0007669"/>
    <property type="project" value="UniProtKB-KW"/>
</dbReference>
<dbReference type="PROSITE" id="PS50238">
    <property type="entry name" value="RHOGAP"/>
    <property type="match status" value="1"/>
</dbReference>